<dbReference type="Pfam" id="PF07524">
    <property type="entry name" value="Bromo_TP"/>
    <property type="match status" value="1"/>
</dbReference>
<dbReference type="PANTHER" id="PTHR46338:SF1">
    <property type="entry name" value="TRANSCRIPTION INITIATION FACTOR TFIID SUBUNIT 8"/>
    <property type="match status" value="1"/>
</dbReference>
<reference evidence="8" key="1">
    <citation type="submission" date="2016-05" db="EMBL/GenBank/DDBJ databases">
        <title>Comparative genomics of biotechnologically important yeasts.</title>
        <authorList>
            <consortium name="DOE Joint Genome Institute"/>
            <person name="Riley R."/>
            <person name="Haridas S."/>
            <person name="Wolfe K.H."/>
            <person name="Lopes M.R."/>
            <person name="Hittinger C.T."/>
            <person name="Goker M."/>
            <person name="Salamov A."/>
            <person name="Wisecaver J."/>
            <person name="Long T.M."/>
            <person name="Aerts A.L."/>
            <person name="Barry K."/>
            <person name="Choi C."/>
            <person name="Clum A."/>
            <person name="Coughlan A.Y."/>
            <person name="Deshpande S."/>
            <person name="Douglass A.P."/>
            <person name="Hanson S.J."/>
            <person name="Klenk H.-P."/>
            <person name="Labutti K."/>
            <person name="Lapidus A."/>
            <person name="Lindquist E."/>
            <person name="Lipzen A."/>
            <person name="Meier-Kolthoff J.P."/>
            <person name="Ohm R.A."/>
            <person name="Otillar R.P."/>
            <person name="Pangilinan J."/>
            <person name="Peng Y."/>
            <person name="Rokas A."/>
            <person name="Rosa C.A."/>
            <person name="Scheuner C."/>
            <person name="Sibirny A.A."/>
            <person name="Slot J.C."/>
            <person name="Stielow J.B."/>
            <person name="Sun H."/>
            <person name="Kurtzman C.P."/>
            <person name="Blackwell M."/>
            <person name="Grigoriev I.V."/>
            <person name="Jeffries T.W."/>
        </authorList>
    </citation>
    <scope>NUCLEOTIDE SEQUENCE [LARGE SCALE GENOMIC DNA]</scope>
    <source>
        <strain evidence="8">NRRL Y-17324</strain>
    </source>
</reference>
<dbReference type="GeneID" id="30984676"/>
<feature type="region of interest" description="Disordered" evidence="5">
    <location>
        <begin position="335"/>
        <end position="366"/>
    </location>
</feature>
<evidence type="ECO:0000256" key="3">
    <source>
        <dbReference type="ARBA" id="ARBA00023163"/>
    </source>
</evidence>
<dbReference type="GO" id="GO:0046982">
    <property type="term" value="F:protein heterodimerization activity"/>
    <property type="evidence" value="ECO:0007669"/>
    <property type="project" value="InterPro"/>
</dbReference>
<feature type="domain" description="Bromodomain associated" evidence="6">
    <location>
        <begin position="3"/>
        <end position="80"/>
    </location>
</feature>
<organism evidence="7 8">
    <name type="scientific">Suhomyces tanzawaensis NRRL Y-17324</name>
    <dbReference type="NCBI Taxonomy" id="984487"/>
    <lineage>
        <taxon>Eukaryota</taxon>
        <taxon>Fungi</taxon>
        <taxon>Dikarya</taxon>
        <taxon>Ascomycota</taxon>
        <taxon>Saccharomycotina</taxon>
        <taxon>Pichiomycetes</taxon>
        <taxon>Debaryomycetaceae</taxon>
        <taxon>Suhomyces</taxon>
    </lineage>
</organism>
<proteinExistence type="predicted"/>
<evidence type="ECO:0000256" key="5">
    <source>
        <dbReference type="SAM" id="MobiDB-lite"/>
    </source>
</evidence>
<evidence type="ECO:0000313" key="8">
    <source>
        <dbReference type="Proteomes" id="UP000094285"/>
    </source>
</evidence>
<dbReference type="InterPro" id="IPR037818">
    <property type="entry name" value="TAF8"/>
</dbReference>
<dbReference type="AlphaFoldDB" id="A0A1E4SK86"/>
<name>A0A1E4SK86_9ASCO</name>
<protein>
    <recommendedName>
        <fullName evidence="6">Bromodomain associated domain-containing protein</fullName>
    </recommendedName>
</protein>
<comment type="subcellular location">
    <subcellularLocation>
        <location evidence="1">Nucleus</location>
    </subcellularLocation>
</comment>
<dbReference type="OrthoDB" id="5402929at2759"/>
<feature type="compositionally biased region" description="Basic and acidic residues" evidence="5">
    <location>
        <begin position="335"/>
        <end position="354"/>
    </location>
</feature>
<dbReference type="InterPro" id="IPR009072">
    <property type="entry name" value="Histone-fold"/>
</dbReference>
<keyword evidence="8" id="KW-1185">Reference proteome</keyword>
<dbReference type="STRING" id="984487.A0A1E4SK86"/>
<keyword evidence="2" id="KW-0805">Transcription regulation</keyword>
<dbReference type="EMBL" id="KV453911">
    <property type="protein sequence ID" value="ODV79914.1"/>
    <property type="molecule type" value="Genomic_DNA"/>
</dbReference>
<dbReference type="RefSeq" id="XP_020065036.1">
    <property type="nucleotide sequence ID" value="XM_020210540.1"/>
</dbReference>
<evidence type="ECO:0000256" key="2">
    <source>
        <dbReference type="ARBA" id="ARBA00023015"/>
    </source>
</evidence>
<evidence type="ECO:0000313" key="7">
    <source>
        <dbReference type="EMBL" id="ODV79914.1"/>
    </source>
</evidence>
<dbReference type="CDD" id="cd00076">
    <property type="entry name" value="HFD_SF"/>
    <property type="match status" value="1"/>
</dbReference>
<accession>A0A1E4SK86</accession>
<dbReference type="PANTHER" id="PTHR46338">
    <property type="entry name" value="TRANSCRIPTION INITIATION FACTOR TFIID SUBUNIT 8"/>
    <property type="match status" value="1"/>
</dbReference>
<dbReference type="InterPro" id="IPR006565">
    <property type="entry name" value="BTP"/>
</dbReference>
<evidence type="ECO:0000259" key="6">
    <source>
        <dbReference type="SMART" id="SM00576"/>
    </source>
</evidence>
<gene>
    <name evidence="7" type="ORF">CANTADRAFT_5606</name>
</gene>
<keyword evidence="4" id="KW-0539">Nucleus</keyword>
<evidence type="ECO:0000256" key="4">
    <source>
        <dbReference type="ARBA" id="ARBA00023242"/>
    </source>
</evidence>
<dbReference type="SMART" id="SM00576">
    <property type="entry name" value="BTP"/>
    <property type="match status" value="1"/>
</dbReference>
<dbReference type="Gene3D" id="1.10.20.10">
    <property type="entry name" value="Histone, subunit A"/>
    <property type="match status" value="1"/>
</dbReference>
<dbReference type="GO" id="GO:0005669">
    <property type="term" value="C:transcription factor TFIID complex"/>
    <property type="evidence" value="ECO:0007669"/>
    <property type="project" value="InterPro"/>
</dbReference>
<evidence type="ECO:0000256" key="1">
    <source>
        <dbReference type="ARBA" id="ARBA00004123"/>
    </source>
</evidence>
<keyword evidence="3" id="KW-0804">Transcription</keyword>
<dbReference type="Proteomes" id="UP000094285">
    <property type="component" value="Unassembled WGS sequence"/>
</dbReference>
<sequence length="371" mass="42881">MDDSFHFALLRISIAQILKANGFEKCKPSTLNALTDIYIHYLDRLVKQSTRLSQLRKRSNDVEIQDITEAMKLTGVIKPENYLQLDDTKDSERQNASSLTKKSKAAYNTKSLDSFRDWVKYSDSFRVSRKLNELPSNLIKNLMEKRKLVLDDGETDQEKKKKKYKERQDYYNQLKLNDVLGHSTSNNMINGEDMDDDENDAISEKDKLFWLNYLIEKDLKLGHDLKFINTTLYDEFLKFQTNPKFHPVMKNSTSNPNEVADKYQQLKQQVNNVNKYDYLVISIEDDTNGDAGANGEDVDPATTVRPSAELEKILPYNLKYEKYLLEDDLEQFVGNEHKDTDSDDKPGLEPRDDSFSVNDDGIGGDNTLMFM</sequence>